<name>A0ABN2ANQ2_9ACTN</name>
<reference evidence="2 3" key="1">
    <citation type="journal article" date="2019" name="Int. J. Syst. Evol. Microbiol.">
        <title>The Global Catalogue of Microorganisms (GCM) 10K type strain sequencing project: providing services to taxonomists for standard genome sequencing and annotation.</title>
        <authorList>
            <consortium name="The Broad Institute Genomics Platform"/>
            <consortium name="The Broad Institute Genome Sequencing Center for Infectious Disease"/>
            <person name="Wu L."/>
            <person name="Ma J."/>
        </authorList>
    </citation>
    <scope>NUCLEOTIDE SEQUENCE [LARGE SCALE GENOMIC DNA]</scope>
    <source>
        <strain evidence="2 3">JCM 14942</strain>
    </source>
</reference>
<dbReference type="RefSeq" id="WP_141002895.1">
    <property type="nucleotide sequence ID" value="NZ_BAAAOR010000024.1"/>
</dbReference>
<protein>
    <submittedName>
        <fullName evidence="2">Type II toxin-antitoxin system CcdA family antitoxin</fullName>
    </submittedName>
</protein>
<keyword evidence="3" id="KW-1185">Reference proteome</keyword>
<evidence type="ECO:0000313" key="3">
    <source>
        <dbReference type="Proteomes" id="UP001500842"/>
    </source>
</evidence>
<dbReference type="EMBL" id="BAAAOR010000024">
    <property type="protein sequence ID" value="GAA1523218.1"/>
    <property type="molecule type" value="Genomic_DNA"/>
</dbReference>
<sequence>MARLNVYVPDDLAARARQAELNVSRLTQDAIEAELRRAELNAWLKEVRADPPLKGVSDEAMRRVMEEVKDELGPWPGD</sequence>
<proteinExistence type="predicted"/>
<evidence type="ECO:0000313" key="2">
    <source>
        <dbReference type="EMBL" id="GAA1523218.1"/>
    </source>
</evidence>
<organism evidence="2 3">
    <name type="scientific">Nocardioides humi</name>
    <dbReference type="NCBI Taxonomy" id="449461"/>
    <lineage>
        <taxon>Bacteria</taxon>
        <taxon>Bacillati</taxon>
        <taxon>Actinomycetota</taxon>
        <taxon>Actinomycetes</taxon>
        <taxon>Propionibacteriales</taxon>
        <taxon>Nocardioidaceae</taxon>
        <taxon>Nocardioides</taxon>
    </lineage>
</organism>
<keyword evidence="1" id="KW-1277">Toxin-antitoxin system</keyword>
<dbReference type="Pfam" id="PF07362">
    <property type="entry name" value="CcdA"/>
    <property type="match status" value="1"/>
</dbReference>
<accession>A0ABN2ANQ2</accession>
<dbReference type="Proteomes" id="UP001500842">
    <property type="component" value="Unassembled WGS sequence"/>
</dbReference>
<gene>
    <name evidence="2" type="ORF">GCM10009788_28820</name>
</gene>
<comment type="caution">
    <text evidence="2">The sequence shown here is derived from an EMBL/GenBank/DDBJ whole genome shotgun (WGS) entry which is preliminary data.</text>
</comment>
<dbReference type="InterPro" id="IPR009956">
    <property type="entry name" value="Post-segregation_anti-tox_CcdA"/>
</dbReference>
<evidence type="ECO:0000256" key="1">
    <source>
        <dbReference type="ARBA" id="ARBA00022649"/>
    </source>
</evidence>